<name>A0A2U3LAK0_9BACT</name>
<gene>
    <name evidence="4" type="ORF">SBA1_90042</name>
</gene>
<dbReference type="PANTHER" id="PTHR30055">
    <property type="entry name" value="HTH-TYPE TRANSCRIPTIONAL REGULATOR RUTR"/>
    <property type="match status" value="1"/>
</dbReference>
<organism evidence="4 5">
    <name type="scientific">Candidatus Sulfotelmatobacter kueseliae</name>
    <dbReference type="NCBI Taxonomy" id="2042962"/>
    <lineage>
        <taxon>Bacteria</taxon>
        <taxon>Pseudomonadati</taxon>
        <taxon>Acidobacteriota</taxon>
        <taxon>Terriglobia</taxon>
        <taxon>Terriglobales</taxon>
        <taxon>Candidatus Korobacteraceae</taxon>
        <taxon>Candidatus Sulfotelmatobacter</taxon>
    </lineage>
</organism>
<dbReference type="SUPFAM" id="SSF46689">
    <property type="entry name" value="Homeodomain-like"/>
    <property type="match status" value="1"/>
</dbReference>
<feature type="domain" description="HTH tetR-type" evidence="3">
    <location>
        <begin position="10"/>
        <end position="70"/>
    </location>
</feature>
<dbReference type="GO" id="GO:0000976">
    <property type="term" value="F:transcription cis-regulatory region binding"/>
    <property type="evidence" value="ECO:0007669"/>
    <property type="project" value="TreeGrafter"/>
</dbReference>
<evidence type="ECO:0000256" key="1">
    <source>
        <dbReference type="ARBA" id="ARBA00023125"/>
    </source>
</evidence>
<dbReference type="AlphaFoldDB" id="A0A2U3LAK0"/>
<evidence type="ECO:0000256" key="2">
    <source>
        <dbReference type="PROSITE-ProRule" id="PRU00335"/>
    </source>
</evidence>
<dbReference type="PROSITE" id="PS50977">
    <property type="entry name" value="HTH_TETR_2"/>
    <property type="match status" value="1"/>
</dbReference>
<reference evidence="5" key="1">
    <citation type="submission" date="2018-02" db="EMBL/GenBank/DDBJ databases">
        <authorList>
            <person name="Hausmann B."/>
        </authorList>
    </citation>
    <scope>NUCLEOTIDE SEQUENCE [LARGE SCALE GENOMIC DNA]</scope>
    <source>
        <strain evidence="5">Peat soil MAG SbA1</strain>
    </source>
</reference>
<proteinExistence type="predicted"/>
<dbReference type="Gene3D" id="1.10.357.10">
    <property type="entry name" value="Tetracycline Repressor, domain 2"/>
    <property type="match status" value="1"/>
</dbReference>
<dbReference type="OrthoDB" id="116659at2"/>
<keyword evidence="1 2" id="KW-0238">DNA-binding</keyword>
<accession>A0A2U3LAK0</accession>
<protein>
    <recommendedName>
        <fullName evidence="3">HTH tetR-type domain-containing protein</fullName>
    </recommendedName>
</protein>
<dbReference type="InterPro" id="IPR050109">
    <property type="entry name" value="HTH-type_TetR-like_transc_reg"/>
</dbReference>
<feature type="DNA-binding region" description="H-T-H motif" evidence="2">
    <location>
        <begin position="33"/>
        <end position="52"/>
    </location>
</feature>
<dbReference type="InterPro" id="IPR009057">
    <property type="entry name" value="Homeodomain-like_sf"/>
</dbReference>
<dbReference type="PRINTS" id="PR00455">
    <property type="entry name" value="HTHTETR"/>
</dbReference>
<dbReference type="Pfam" id="PF00440">
    <property type="entry name" value="TetR_N"/>
    <property type="match status" value="1"/>
</dbReference>
<evidence type="ECO:0000313" key="4">
    <source>
        <dbReference type="EMBL" id="SPF48906.1"/>
    </source>
</evidence>
<dbReference type="EMBL" id="OMOD01000188">
    <property type="protein sequence ID" value="SPF48906.1"/>
    <property type="molecule type" value="Genomic_DNA"/>
</dbReference>
<evidence type="ECO:0000313" key="5">
    <source>
        <dbReference type="Proteomes" id="UP000238701"/>
    </source>
</evidence>
<sequence>MPKLLDDTVAKNRLKIERAAQKLFTRQGFHGTTVREIAQQAGVSMGKLYLYYPTKEDIFIGLVRRMEQKMEALRQRKIFPLMQSPDPESLKKLGMAIGRVVSENLDYWRLMYVDVVEFRHKHFIQSYREVAGGLRTYSAALFQKAPIPFPRNVNPGLAYVSLYMQFVTYFLVEELFGARRYLGVSNEEAVDQFVRLYTRNLKDRALKP</sequence>
<dbReference type="GO" id="GO:0003700">
    <property type="term" value="F:DNA-binding transcription factor activity"/>
    <property type="evidence" value="ECO:0007669"/>
    <property type="project" value="TreeGrafter"/>
</dbReference>
<dbReference type="PANTHER" id="PTHR30055:SF211">
    <property type="entry name" value="TRANSCRIPTIONAL REGULATOR, TETR FAMILY"/>
    <property type="match status" value="1"/>
</dbReference>
<dbReference type="Proteomes" id="UP000238701">
    <property type="component" value="Unassembled WGS sequence"/>
</dbReference>
<evidence type="ECO:0000259" key="3">
    <source>
        <dbReference type="PROSITE" id="PS50977"/>
    </source>
</evidence>
<dbReference type="InterPro" id="IPR001647">
    <property type="entry name" value="HTH_TetR"/>
</dbReference>